<sequence>MSVVDPTLSHPIRPAFALPGEAIKAGGTPEPGAVVPQEPAGSRAVIAALKMVKHGEGGYFVETDRDSRRVVNPFHPSYDSGMTRVSTKACFAETTAMEEEAAADDGDGGAGGGGGTQQQQQWTTLTRSASTSIYYLLTQGRSLGRFHRNSGRTVHTLHKGRGRYVIIHADEVVNGIRPKGEARVETYVVGQDVAAGERLQWIVEGGKYKASFLLPDDGGEGGEGEANSSKDGCLISETVVPGFEYADHDFLKPERLVELVGEERAAELAWLLTKSVE</sequence>
<dbReference type="InterPro" id="IPR011051">
    <property type="entry name" value="RmlC_Cupin_sf"/>
</dbReference>
<evidence type="ECO:0000313" key="3">
    <source>
        <dbReference type="EMBL" id="KAL1644968.1"/>
    </source>
</evidence>
<evidence type="ECO:0000313" key="4">
    <source>
        <dbReference type="Proteomes" id="UP001521184"/>
    </source>
</evidence>
<dbReference type="CDD" id="cd06121">
    <property type="entry name" value="cupin_YML079wp"/>
    <property type="match status" value="1"/>
</dbReference>
<evidence type="ECO:0000259" key="2">
    <source>
        <dbReference type="Pfam" id="PF06172"/>
    </source>
</evidence>
<protein>
    <recommendedName>
        <fullName evidence="2">DUF985 domain-containing protein</fullName>
    </recommendedName>
</protein>
<feature type="domain" description="DUF985" evidence="2">
    <location>
        <begin position="44"/>
        <end position="250"/>
    </location>
</feature>
<dbReference type="Pfam" id="PF06172">
    <property type="entry name" value="Cupin_5"/>
    <property type="match status" value="1"/>
</dbReference>
<proteinExistence type="predicted"/>
<dbReference type="Gene3D" id="2.60.120.10">
    <property type="entry name" value="Jelly Rolls"/>
    <property type="match status" value="1"/>
</dbReference>
<accession>A0ABR3TUL7</accession>
<dbReference type="PANTHER" id="PTHR33387">
    <property type="entry name" value="RMLC-LIKE JELLY ROLL FOLD PROTEIN"/>
    <property type="match status" value="1"/>
</dbReference>
<dbReference type="PANTHER" id="PTHR33387:SF3">
    <property type="entry name" value="DUF985 DOMAIN-CONTAINING PROTEIN"/>
    <property type="match status" value="1"/>
</dbReference>
<keyword evidence="4" id="KW-1185">Reference proteome</keyword>
<dbReference type="SUPFAM" id="SSF51182">
    <property type="entry name" value="RmlC-like cupins"/>
    <property type="match status" value="1"/>
</dbReference>
<comment type="caution">
    <text evidence="3">The sequence shown here is derived from an EMBL/GenBank/DDBJ whole genome shotgun (WGS) entry which is preliminary data.</text>
</comment>
<dbReference type="InterPro" id="IPR039935">
    <property type="entry name" value="YML079W-like"/>
</dbReference>
<feature type="compositionally biased region" description="Acidic residues" evidence="1">
    <location>
        <begin position="98"/>
        <end position="107"/>
    </location>
</feature>
<dbReference type="EMBL" id="JAKEKT020000021">
    <property type="protein sequence ID" value="KAL1644968.1"/>
    <property type="molecule type" value="Genomic_DNA"/>
</dbReference>
<evidence type="ECO:0000256" key="1">
    <source>
        <dbReference type="SAM" id="MobiDB-lite"/>
    </source>
</evidence>
<dbReference type="InterPro" id="IPR009327">
    <property type="entry name" value="Cupin_DUF985"/>
</dbReference>
<gene>
    <name evidence="3" type="ORF">SLS58_004039</name>
</gene>
<dbReference type="Proteomes" id="UP001521184">
    <property type="component" value="Unassembled WGS sequence"/>
</dbReference>
<organism evidence="3 4">
    <name type="scientific">Diplodia intermedia</name>
    <dbReference type="NCBI Taxonomy" id="856260"/>
    <lineage>
        <taxon>Eukaryota</taxon>
        <taxon>Fungi</taxon>
        <taxon>Dikarya</taxon>
        <taxon>Ascomycota</taxon>
        <taxon>Pezizomycotina</taxon>
        <taxon>Dothideomycetes</taxon>
        <taxon>Dothideomycetes incertae sedis</taxon>
        <taxon>Botryosphaeriales</taxon>
        <taxon>Botryosphaeriaceae</taxon>
        <taxon>Diplodia</taxon>
    </lineage>
</organism>
<feature type="region of interest" description="Disordered" evidence="1">
    <location>
        <begin position="98"/>
        <end position="121"/>
    </location>
</feature>
<name>A0ABR3TUL7_9PEZI</name>
<reference evidence="3 4" key="1">
    <citation type="journal article" date="2023" name="Plant Dis.">
        <title>First Report of Diplodia intermedia Causing Canker and Dieback Diseases on Apple Trees in Canada.</title>
        <authorList>
            <person name="Ellouze W."/>
            <person name="Ilyukhin E."/>
            <person name="Sulman M."/>
            <person name="Ali S."/>
        </authorList>
    </citation>
    <scope>NUCLEOTIDE SEQUENCE [LARGE SCALE GENOMIC DNA]</scope>
    <source>
        <strain evidence="3 4">M45-28</strain>
    </source>
</reference>
<dbReference type="InterPro" id="IPR014710">
    <property type="entry name" value="RmlC-like_jellyroll"/>
</dbReference>